<keyword evidence="5" id="KW-1185">Reference proteome</keyword>
<feature type="region of interest" description="Disordered" evidence="2">
    <location>
        <begin position="231"/>
        <end position="292"/>
    </location>
</feature>
<dbReference type="Pfam" id="PF25597">
    <property type="entry name" value="SH3_retrovirus"/>
    <property type="match status" value="1"/>
</dbReference>
<evidence type="ECO:0000256" key="2">
    <source>
        <dbReference type="SAM" id="MobiDB-lite"/>
    </source>
</evidence>
<accession>A0AAD8L193</accession>
<feature type="compositionally biased region" description="Polar residues" evidence="2">
    <location>
        <begin position="789"/>
        <end position="806"/>
    </location>
</feature>
<evidence type="ECO:0000313" key="5">
    <source>
        <dbReference type="Proteomes" id="UP001229421"/>
    </source>
</evidence>
<dbReference type="Proteomes" id="UP001229421">
    <property type="component" value="Unassembled WGS sequence"/>
</dbReference>
<dbReference type="Pfam" id="PF00665">
    <property type="entry name" value="rve"/>
    <property type="match status" value="1"/>
</dbReference>
<feature type="compositionally biased region" description="Low complexity" evidence="2">
    <location>
        <begin position="240"/>
        <end position="255"/>
    </location>
</feature>
<gene>
    <name evidence="4" type="ORF">QVD17_12618</name>
</gene>
<dbReference type="InterPro" id="IPR012337">
    <property type="entry name" value="RNaseH-like_sf"/>
</dbReference>
<dbReference type="EMBL" id="JAUHHV010000003">
    <property type="protein sequence ID" value="KAK1430107.1"/>
    <property type="molecule type" value="Genomic_DNA"/>
</dbReference>
<proteinExistence type="predicted"/>
<dbReference type="InterPro" id="IPR054722">
    <property type="entry name" value="PolX-like_BBD"/>
</dbReference>
<protein>
    <recommendedName>
        <fullName evidence="3">Integrase catalytic domain-containing protein</fullName>
    </recommendedName>
</protein>
<dbReference type="InterPro" id="IPR043502">
    <property type="entry name" value="DNA/RNA_pol_sf"/>
</dbReference>
<dbReference type="InterPro" id="IPR013103">
    <property type="entry name" value="RVT_2"/>
</dbReference>
<sequence length="1399" mass="157601">MADKIHPAVTVTNIRNFIPITLEMESGQYNSWAELFKIHCKAFDCSDHLIHTEPQTAEPNPETEKSKDKPSSSSLDTETTKTWNRVDAIVLQWIYGTISNDLLHTILSPDSHAATAWKALENIFQDNRNTRAIYLQHKFSNLKISDFPNVSAYCQSLKMISDQLTNVGAPVTNNTLVLQLISGLNGEYDGIAMLLQQRDPLPDFYEARSKLIMEETRKSNQVTTKDTALAATTDHRDQQQRQSAPQVQQQQSWASPPCPYPTTGQAPSWQPNPGPGLLGPRPNQVHYANSGNYVPTDLDQAFHAMTLTPPDQQWYADTGASSHMTNSGGNFSSYFNNGSKSNIIVGNGHKIPIVGIGTQKLPPPLPPLTLSHVLHAPHLIKNLLSVRRLTTDNNISIEFDPFGFDVKDLKTRKPIVRCDSTGDLYPFTFSSTTSTTAPSAFAAISQDLWHSRLGHPGSSILHALNKVLPLQKHKHASFCSSCVLGKHIKLPFHDSNFVSSLPFDIIHSDVWTSPVPTFNGHKYYVLFLDDKTNFLWTYPMCHKSQVFEIFKEFHTFVQTQFNMPIKTFQCDNGREYNNNMFHTFFKTHGIQFRFSCPHTSSQNGKSERKIRSINNIIRTLLAHSSVPPKFWNHALQTATYLLNILPSKLLQNKSPTQLLYHKQPDYCHLRVFGCLCYPLTPSISINKLQPRSFPCLFLGYPSNHRGYKCYDLSTRKIILSRHVLFDERTFPLANTSSPKPSYDFLSTGPHPSIWQHLAPATTTPPPPSPPPATRFGHTYQRRPKPTPKQPNSYTNQPPSQPSSDTHQPPSQPTSNTNQQPTSNTHQPPSPPTSSTNQQPQPSAPTQTPSCQPPPATTRTMTTRTMSGAVTTKTYHGLTAHPKLSPIPKTLIDAIRCPDWKRAMNDEFGALINNKTWRLVPRHSDMNITRCMWLFKHKHNANGFERYKARLVCDGRSQQVGIDCGETFSPVVKPATIRTVLSIALSHSWSIHQLDVKNAFLHGNLTETVYMHQPPGFRDPQYPDHVCLLQRSLYGLKQAPRAWYQRFADYVASIGFSHSQCDHSLFIYRKGQDIAYILLYVDDIILTTSTPQLHHKIMTLLSHEFAMKDLGPLTYFLGIAVTRHNNTLILSQQKYAKEIIERAGMSSCKPVATPVDTNTKLGASVGDLFENVTLYRQLAGALQYLTFTRPDISYAVQQICIHMHAPRTSHFNALKRILRYLQGTIDFGLTLTKFGISSLLAYTDADWGGCPDTRRSTSGYCVYMGDNLLSWSSKRQSTLSRSSAEAEYRGVANVVSEVSWLRNLLLELHHPPSHATLVYCDNVSAIYLSGNPVQHQRTKHIEMDIHFVREQVRRGNIRVLHVPSRYQIADIFTKGLPRVLFNDFRSSLNIRQPPVSTAGV</sequence>
<dbReference type="InterPro" id="IPR036397">
    <property type="entry name" value="RNaseH_sf"/>
</dbReference>
<reference evidence="4" key="1">
    <citation type="journal article" date="2023" name="bioRxiv">
        <title>Improved chromosome-level genome assembly for marigold (Tagetes erecta).</title>
        <authorList>
            <person name="Jiang F."/>
            <person name="Yuan L."/>
            <person name="Wang S."/>
            <person name="Wang H."/>
            <person name="Xu D."/>
            <person name="Wang A."/>
            <person name="Fan W."/>
        </authorList>
    </citation>
    <scope>NUCLEOTIDE SEQUENCE</scope>
    <source>
        <strain evidence="4">WSJ</strain>
        <tissue evidence="4">Leaf</tissue>
    </source>
</reference>
<dbReference type="InterPro" id="IPR001584">
    <property type="entry name" value="Integrase_cat-core"/>
</dbReference>
<organism evidence="4 5">
    <name type="scientific">Tagetes erecta</name>
    <name type="common">African marigold</name>
    <dbReference type="NCBI Taxonomy" id="13708"/>
    <lineage>
        <taxon>Eukaryota</taxon>
        <taxon>Viridiplantae</taxon>
        <taxon>Streptophyta</taxon>
        <taxon>Embryophyta</taxon>
        <taxon>Tracheophyta</taxon>
        <taxon>Spermatophyta</taxon>
        <taxon>Magnoliopsida</taxon>
        <taxon>eudicotyledons</taxon>
        <taxon>Gunneridae</taxon>
        <taxon>Pentapetalae</taxon>
        <taxon>asterids</taxon>
        <taxon>campanulids</taxon>
        <taxon>Asterales</taxon>
        <taxon>Asteraceae</taxon>
        <taxon>Asteroideae</taxon>
        <taxon>Heliantheae alliance</taxon>
        <taxon>Tageteae</taxon>
        <taxon>Tagetes</taxon>
    </lineage>
</organism>
<keyword evidence="1" id="KW-0064">Aspartyl protease</keyword>
<evidence type="ECO:0000313" key="4">
    <source>
        <dbReference type="EMBL" id="KAK1430107.1"/>
    </source>
</evidence>
<dbReference type="GO" id="GO:0004190">
    <property type="term" value="F:aspartic-type endopeptidase activity"/>
    <property type="evidence" value="ECO:0007669"/>
    <property type="project" value="UniProtKB-KW"/>
</dbReference>
<keyword evidence="1" id="KW-0378">Hydrolase</keyword>
<dbReference type="InterPro" id="IPR057670">
    <property type="entry name" value="SH3_retrovirus"/>
</dbReference>
<dbReference type="Pfam" id="PF14223">
    <property type="entry name" value="Retrotran_gag_2"/>
    <property type="match status" value="1"/>
</dbReference>
<feature type="domain" description="Integrase catalytic" evidence="3">
    <location>
        <begin position="498"/>
        <end position="663"/>
    </location>
</feature>
<dbReference type="Gene3D" id="3.30.420.10">
    <property type="entry name" value="Ribonuclease H-like superfamily/Ribonuclease H"/>
    <property type="match status" value="1"/>
</dbReference>
<dbReference type="Pfam" id="PF22936">
    <property type="entry name" value="Pol_BBD"/>
    <property type="match status" value="1"/>
</dbReference>
<name>A0AAD8L193_TARER</name>
<feature type="region of interest" description="Disordered" evidence="2">
    <location>
        <begin position="52"/>
        <end position="79"/>
    </location>
</feature>
<dbReference type="GO" id="GO:0003676">
    <property type="term" value="F:nucleic acid binding"/>
    <property type="evidence" value="ECO:0007669"/>
    <property type="project" value="InterPro"/>
</dbReference>
<dbReference type="PROSITE" id="PS50994">
    <property type="entry name" value="INTEGRASE"/>
    <property type="match status" value="1"/>
</dbReference>
<dbReference type="SUPFAM" id="SSF56672">
    <property type="entry name" value="DNA/RNA polymerases"/>
    <property type="match status" value="1"/>
</dbReference>
<feature type="compositionally biased region" description="Low complexity" evidence="2">
    <location>
        <begin position="812"/>
        <end position="849"/>
    </location>
</feature>
<dbReference type="Pfam" id="PF13976">
    <property type="entry name" value="gag_pre-integrs"/>
    <property type="match status" value="1"/>
</dbReference>
<evidence type="ECO:0000259" key="3">
    <source>
        <dbReference type="PROSITE" id="PS50994"/>
    </source>
</evidence>
<dbReference type="GO" id="GO:0015074">
    <property type="term" value="P:DNA integration"/>
    <property type="evidence" value="ECO:0007669"/>
    <property type="project" value="InterPro"/>
</dbReference>
<dbReference type="CDD" id="cd09272">
    <property type="entry name" value="RNase_HI_RT_Ty1"/>
    <property type="match status" value="1"/>
</dbReference>
<feature type="compositionally biased region" description="Pro residues" evidence="2">
    <location>
        <begin position="762"/>
        <end position="772"/>
    </location>
</feature>
<dbReference type="Pfam" id="PF07727">
    <property type="entry name" value="RVT_2"/>
    <property type="match status" value="1"/>
</dbReference>
<dbReference type="PANTHER" id="PTHR11439">
    <property type="entry name" value="GAG-POL-RELATED RETROTRANSPOSON"/>
    <property type="match status" value="1"/>
</dbReference>
<comment type="caution">
    <text evidence="4">The sequence shown here is derived from an EMBL/GenBank/DDBJ whole genome shotgun (WGS) entry which is preliminary data.</text>
</comment>
<dbReference type="PANTHER" id="PTHR11439:SF524">
    <property type="entry name" value="RNA-DIRECTED DNA POLYMERASE, PROTEIN KINASE RLK-PELLE-DLSV FAMILY"/>
    <property type="match status" value="1"/>
</dbReference>
<keyword evidence="1" id="KW-0645">Protease</keyword>
<dbReference type="SUPFAM" id="SSF53098">
    <property type="entry name" value="Ribonuclease H-like"/>
    <property type="match status" value="1"/>
</dbReference>
<dbReference type="InterPro" id="IPR025724">
    <property type="entry name" value="GAG-pre-integrase_dom"/>
</dbReference>
<evidence type="ECO:0000256" key="1">
    <source>
        <dbReference type="ARBA" id="ARBA00022750"/>
    </source>
</evidence>
<feature type="region of interest" description="Disordered" evidence="2">
    <location>
        <begin position="736"/>
        <end position="863"/>
    </location>
</feature>